<dbReference type="AlphaFoldDB" id="A0AAV4XBH2"/>
<organism evidence="2 3">
    <name type="scientific">Caerostris extrusa</name>
    <name type="common">Bark spider</name>
    <name type="synonym">Caerostris bankana</name>
    <dbReference type="NCBI Taxonomy" id="172846"/>
    <lineage>
        <taxon>Eukaryota</taxon>
        <taxon>Metazoa</taxon>
        <taxon>Ecdysozoa</taxon>
        <taxon>Arthropoda</taxon>
        <taxon>Chelicerata</taxon>
        <taxon>Arachnida</taxon>
        <taxon>Araneae</taxon>
        <taxon>Araneomorphae</taxon>
        <taxon>Entelegynae</taxon>
        <taxon>Araneoidea</taxon>
        <taxon>Araneidae</taxon>
        <taxon>Caerostris</taxon>
    </lineage>
</organism>
<sequence>MFYDTHFSFFIVSKCNEYTGHISLKKDYYCNEAMENMEKKNTFNFSSLMFPFFLTLFILLCSQYNLVEKNSPENKIIKKSKKQLEYIDKRGIHVIVGHYIGNELPWNPTPNLTDEIINHNGYSPIPNAGANGDAYFYFTWGKEKQSSFFLSISSIC</sequence>
<accession>A0AAV4XBH2</accession>
<proteinExistence type="predicted"/>
<dbReference type="EMBL" id="BPLR01017486">
    <property type="protein sequence ID" value="GIY92023.1"/>
    <property type="molecule type" value="Genomic_DNA"/>
</dbReference>
<keyword evidence="3" id="KW-1185">Reference proteome</keyword>
<evidence type="ECO:0000256" key="1">
    <source>
        <dbReference type="SAM" id="Phobius"/>
    </source>
</evidence>
<reference evidence="2 3" key="1">
    <citation type="submission" date="2021-06" db="EMBL/GenBank/DDBJ databases">
        <title>Caerostris extrusa draft genome.</title>
        <authorList>
            <person name="Kono N."/>
            <person name="Arakawa K."/>
        </authorList>
    </citation>
    <scope>NUCLEOTIDE SEQUENCE [LARGE SCALE GENOMIC DNA]</scope>
</reference>
<gene>
    <name evidence="2" type="primary">pgant5_0</name>
    <name evidence="2" type="ORF">CEXT_500731</name>
</gene>
<keyword evidence="1" id="KW-0472">Membrane</keyword>
<comment type="caution">
    <text evidence="2">The sequence shown here is derived from an EMBL/GenBank/DDBJ whole genome shotgun (WGS) entry which is preliminary data.</text>
</comment>
<keyword evidence="1" id="KW-1133">Transmembrane helix</keyword>
<name>A0AAV4XBH2_CAEEX</name>
<dbReference type="Proteomes" id="UP001054945">
    <property type="component" value="Unassembled WGS sequence"/>
</dbReference>
<feature type="transmembrane region" description="Helical" evidence="1">
    <location>
        <begin position="48"/>
        <end position="67"/>
    </location>
</feature>
<keyword evidence="1" id="KW-0812">Transmembrane</keyword>
<protein>
    <submittedName>
        <fullName evidence="2">Polypeptide N-acetylgalactosaminyltransferase 5</fullName>
    </submittedName>
</protein>
<evidence type="ECO:0000313" key="2">
    <source>
        <dbReference type="EMBL" id="GIY92023.1"/>
    </source>
</evidence>
<evidence type="ECO:0000313" key="3">
    <source>
        <dbReference type="Proteomes" id="UP001054945"/>
    </source>
</evidence>